<keyword evidence="2" id="KW-1185">Reference proteome</keyword>
<dbReference type="OrthoDB" id="498204at2759"/>
<name>F4PFK5_BATDJ</name>
<dbReference type="Proteomes" id="UP000007241">
    <property type="component" value="Unassembled WGS sequence"/>
</dbReference>
<dbReference type="HOGENOM" id="CLU_2589348_0_0_1"/>
<dbReference type="EMBL" id="GL882938">
    <property type="protein sequence ID" value="EGF75989.1"/>
    <property type="molecule type" value="Genomic_DNA"/>
</dbReference>
<reference evidence="1 2" key="1">
    <citation type="submission" date="2009-12" db="EMBL/GenBank/DDBJ databases">
        <title>The draft genome of Batrachochytrium dendrobatidis.</title>
        <authorList>
            <consortium name="US DOE Joint Genome Institute (JGI-PGF)"/>
            <person name="Kuo A."/>
            <person name="Salamov A."/>
            <person name="Schmutz J."/>
            <person name="Lucas S."/>
            <person name="Pitluck S."/>
            <person name="Rosenblum E."/>
            <person name="Stajich J."/>
            <person name="Eisen M."/>
            <person name="Grigoriev I.V."/>
        </authorList>
    </citation>
    <scope>NUCLEOTIDE SEQUENCE [LARGE SCALE GENOMIC DNA]</scope>
    <source>
        <strain evidence="2">JAM81 / FGSC 10211</strain>
    </source>
</reference>
<evidence type="ECO:0000313" key="1">
    <source>
        <dbReference type="EMBL" id="EGF75989.1"/>
    </source>
</evidence>
<gene>
    <name evidence="1" type="ORF">BATDEDRAFT_93148</name>
</gene>
<dbReference type="InParanoid" id="F4PFK5"/>
<proteinExistence type="predicted"/>
<evidence type="ECO:0008006" key="3">
    <source>
        <dbReference type="Google" id="ProtNLM"/>
    </source>
</evidence>
<protein>
    <recommendedName>
        <fullName evidence="3">FAD dependent oxidoreductase domain-containing protein</fullName>
    </recommendedName>
</protein>
<accession>F4PFK5</accession>
<organism evidence="1 2">
    <name type="scientific">Batrachochytrium dendrobatidis (strain JAM81 / FGSC 10211)</name>
    <name type="common">Frog chytrid fungus</name>
    <dbReference type="NCBI Taxonomy" id="684364"/>
    <lineage>
        <taxon>Eukaryota</taxon>
        <taxon>Fungi</taxon>
        <taxon>Fungi incertae sedis</taxon>
        <taxon>Chytridiomycota</taxon>
        <taxon>Chytridiomycota incertae sedis</taxon>
        <taxon>Chytridiomycetes</taxon>
        <taxon>Rhizophydiales</taxon>
        <taxon>Rhizophydiales incertae sedis</taxon>
        <taxon>Batrachochytrium</taxon>
    </lineage>
</organism>
<sequence length="80" mass="8905">MVKTVDKNGFGSFMRPGIRAQLLNKETLELVQDFVVEGDQHSFHILNAVSPGFTCAFPFSSYVVDEIVEKQGARLTENIS</sequence>
<dbReference type="STRING" id="684364.F4PFK5"/>
<evidence type="ECO:0000313" key="2">
    <source>
        <dbReference type="Proteomes" id="UP000007241"/>
    </source>
</evidence>
<dbReference type="AlphaFoldDB" id="F4PFK5"/>